<name>A0A517MT03_9BACT</name>
<dbReference type="OrthoDB" id="9765532at2"/>
<keyword evidence="4" id="KW-0677">Repeat</keyword>
<dbReference type="Pfam" id="PF02080">
    <property type="entry name" value="TrkA_C"/>
    <property type="match status" value="2"/>
</dbReference>
<feature type="domain" description="RCK C-terminal" evidence="8">
    <location>
        <begin position="339"/>
        <end position="425"/>
    </location>
</feature>
<feature type="transmembrane region" description="Helical" evidence="7">
    <location>
        <begin position="223"/>
        <end position="243"/>
    </location>
</feature>
<evidence type="ECO:0000256" key="2">
    <source>
        <dbReference type="ARBA" id="ARBA00022448"/>
    </source>
</evidence>
<organism evidence="9 10">
    <name type="scientific">Adhaeretor mobilis</name>
    <dbReference type="NCBI Taxonomy" id="1930276"/>
    <lineage>
        <taxon>Bacteria</taxon>
        <taxon>Pseudomonadati</taxon>
        <taxon>Planctomycetota</taxon>
        <taxon>Planctomycetia</taxon>
        <taxon>Pirellulales</taxon>
        <taxon>Lacipirellulaceae</taxon>
        <taxon>Adhaeretor</taxon>
    </lineage>
</organism>
<proteinExistence type="predicted"/>
<dbReference type="AlphaFoldDB" id="A0A517MT03"/>
<keyword evidence="6 7" id="KW-0472">Membrane</keyword>
<dbReference type="FunFam" id="3.30.70.1450:FF:000009">
    <property type="entry name" value="SLC13 family permease"/>
    <property type="match status" value="1"/>
</dbReference>
<evidence type="ECO:0000313" key="10">
    <source>
        <dbReference type="Proteomes" id="UP000319852"/>
    </source>
</evidence>
<evidence type="ECO:0000256" key="1">
    <source>
        <dbReference type="ARBA" id="ARBA00004141"/>
    </source>
</evidence>
<evidence type="ECO:0000256" key="3">
    <source>
        <dbReference type="ARBA" id="ARBA00022692"/>
    </source>
</evidence>
<dbReference type="Pfam" id="PF03600">
    <property type="entry name" value="CitMHS"/>
    <property type="match status" value="1"/>
</dbReference>
<feature type="transmembrane region" description="Helical" evidence="7">
    <location>
        <begin position="593"/>
        <end position="612"/>
    </location>
</feature>
<comment type="subcellular location">
    <subcellularLocation>
        <location evidence="1">Membrane</location>
        <topology evidence="1">Multi-pass membrane protein</topology>
    </subcellularLocation>
</comment>
<dbReference type="PANTHER" id="PTHR43652:SF2">
    <property type="entry name" value="BASIC AMINO ACID ANTIPORTER YFCC-RELATED"/>
    <property type="match status" value="1"/>
</dbReference>
<feature type="transmembrane region" description="Helical" evidence="7">
    <location>
        <begin position="167"/>
        <end position="192"/>
    </location>
</feature>
<evidence type="ECO:0000313" key="9">
    <source>
        <dbReference type="EMBL" id="QDS97972.1"/>
    </source>
</evidence>
<dbReference type="SUPFAM" id="SSF116726">
    <property type="entry name" value="TrkA C-terminal domain-like"/>
    <property type="match status" value="2"/>
</dbReference>
<dbReference type="GO" id="GO:0006813">
    <property type="term" value="P:potassium ion transport"/>
    <property type="evidence" value="ECO:0007669"/>
    <property type="project" value="InterPro"/>
</dbReference>
<gene>
    <name evidence="9" type="ORF">HG15A2_12420</name>
</gene>
<dbReference type="InterPro" id="IPR051679">
    <property type="entry name" value="DASS-Related_Transporters"/>
</dbReference>
<evidence type="ECO:0000256" key="6">
    <source>
        <dbReference type="ARBA" id="ARBA00023136"/>
    </source>
</evidence>
<feature type="transmembrane region" description="Helical" evidence="7">
    <location>
        <begin position="475"/>
        <end position="495"/>
    </location>
</feature>
<dbReference type="PROSITE" id="PS51202">
    <property type="entry name" value="RCK_C"/>
    <property type="match status" value="2"/>
</dbReference>
<dbReference type="InterPro" id="IPR031312">
    <property type="entry name" value="Na/sul_symport_CS"/>
</dbReference>
<evidence type="ECO:0000256" key="5">
    <source>
        <dbReference type="ARBA" id="ARBA00022989"/>
    </source>
</evidence>
<feature type="transmembrane region" description="Helical" evidence="7">
    <location>
        <begin position="60"/>
        <end position="77"/>
    </location>
</feature>
<feature type="transmembrane region" description="Helical" evidence="7">
    <location>
        <begin position="632"/>
        <end position="652"/>
    </location>
</feature>
<dbReference type="PANTHER" id="PTHR43652">
    <property type="entry name" value="BASIC AMINO ACID ANTIPORTER YFCC-RELATED"/>
    <property type="match status" value="1"/>
</dbReference>
<evidence type="ECO:0000256" key="4">
    <source>
        <dbReference type="ARBA" id="ARBA00022737"/>
    </source>
</evidence>
<dbReference type="RefSeq" id="WP_145058776.1">
    <property type="nucleotide sequence ID" value="NZ_CP036263.1"/>
</dbReference>
<dbReference type="GO" id="GO:0008324">
    <property type="term" value="F:monoatomic cation transmembrane transporter activity"/>
    <property type="evidence" value="ECO:0007669"/>
    <property type="project" value="InterPro"/>
</dbReference>
<keyword evidence="2" id="KW-0813">Transport</keyword>
<keyword evidence="3 7" id="KW-0812">Transmembrane</keyword>
<feature type="transmembrane region" description="Helical" evidence="7">
    <location>
        <begin position="550"/>
        <end position="581"/>
    </location>
</feature>
<dbReference type="PROSITE" id="PS01271">
    <property type="entry name" value="NA_SULFATE"/>
    <property type="match status" value="1"/>
</dbReference>
<sequence>MIFLAPLPLLAVAEVAAELPAKIQGLGAPESLSLHGWIALLTTGAVFLGMQLKRRSPVDVLFLGGLVLVTLTGVLSPEEALKGFASKAVIMIGALFATSAGLRNTGALDWLGSGLLDNVKTERGALRRLAAAVLPSSAFVLNTPLVAMLAPVVVDWCRRRSVSPSRLLIPLSYLSILGGVCTLIGTSTTLVINGELAGLGLADYPEWAQERIGELRFFEMTSVGLPLALIGAGYILFIAPRLLPDRSDLVERFGERRREYLVEMTVLANCPLIGKSVQEAGLRNLPGLFLIEIDRTEETITPVTPRDRILADDRLVFTGVVNTIADLERIPGLVPAADEGFESKPADRVHRQLTEVVLSRTSPIIGMTVREGDFRKRYNAAVVAVHRNGERLTNKIGTIRLEPGDTLLLQTRTEFVDDHRNSRDFYLVSRVDGTTARRHDRAVLAMLLFLGLILWLTVSSLFPETIPFGNFTQRNIHAIAAVAIVLAMVLTRCMTTSEARSSIDLQVLLTIGAAIGLGKALHHSGAAAWLADRVVGGVEGAGVPLAWQPYLLLAIIYVVSQLFTETITNVAVASIMISVAIKVAIAANCDPRPFIIAVTMAASLSFATPIGYQTNLMVMGPGGYQPRDYLKVGLPLALLTSISALLLISWLWPLARV</sequence>
<dbReference type="EMBL" id="CP036263">
    <property type="protein sequence ID" value="QDS97972.1"/>
    <property type="molecule type" value="Genomic_DNA"/>
</dbReference>
<dbReference type="InterPro" id="IPR006037">
    <property type="entry name" value="RCK_C"/>
</dbReference>
<feature type="transmembrane region" description="Helical" evidence="7">
    <location>
        <begin position="83"/>
        <end position="102"/>
    </location>
</feature>
<feature type="transmembrane region" description="Helical" evidence="7">
    <location>
        <begin position="507"/>
        <end position="530"/>
    </location>
</feature>
<keyword evidence="5 7" id="KW-1133">Transmembrane helix</keyword>
<evidence type="ECO:0000259" key="8">
    <source>
        <dbReference type="PROSITE" id="PS51202"/>
    </source>
</evidence>
<dbReference type="Gene3D" id="3.30.70.1450">
    <property type="entry name" value="Regulator of K+ conductance, C-terminal domain"/>
    <property type="match status" value="2"/>
</dbReference>
<protein>
    <submittedName>
        <fullName evidence="9">Potassium transporter peripheral membrane component</fullName>
    </submittedName>
</protein>
<dbReference type="GO" id="GO:0005886">
    <property type="term" value="C:plasma membrane"/>
    <property type="evidence" value="ECO:0007669"/>
    <property type="project" value="TreeGrafter"/>
</dbReference>
<feature type="transmembrane region" description="Helical" evidence="7">
    <location>
        <begin position="442"/>
        <end position="463"/>
    </location>
</feature>
<keyword evidence="10" id="KW-1185">Reference proteome</keyword>
<reference evidence="9 10" key="1">
    <citation type="submission" date="2019-02" db="EMBL/GenBank/DDBJ databases">
        <title>Deep-cultivation of Planctomycetes and their phenomic and genomic characterization uncovers novel biology.</title>
        <authorList>
            <person name="Wiegand S."/>
            <person name="Jogler M."/>
            <person name="Boedeker C."/>
            <person name="Pinto D."/>
            <person name="Vollmers J."/>
            <person name="Rivas-Marin E."/>
            <person name="Kohn T."/>
            <person name="Peeters S.H."/>
            <person name="Heuer A."/>
            <person name="Rast P."/>
            <person name="Oberbeckmann S."/>
            <person name="Bunk B."/>
            <person name="Jeske O."/>
            <person name="Meyerdierks A."/>
            <person name="Storesund J.E."/>
            <person name="Kallscheuer N."/>
            <person name="Luecker S."/>
            <person name="Lage O.M."/>
            <person name="Pohl T."/>
            <person name="Merkel B.J."/>
            <person name="Hornburger P."/>
            <person name="Mueller R.-W."/>
            <person name="Bruemmer F."/>
            <person name="Labrenz M."/>
            <person name="Spormann A.M."/>
            <person name="Op den Camp H."/>
            <person name="Overmann J."/>
            <person name="Amann R."/>
            <person name="Jetten M.S.M."/>
            <person name="Mascher T."/>
            <person name="Medema M.H."/>
            <person name="Devos D.P."/>
            <person name="Kaster A.-K."/>
            <person name="Ovreas L."/>
            <person name="Rohde M."/>
            <person name="Galperin M.Y."/>
            <person name="Jogler C."/>
        </authorList>
    </citation>
    <scope>NUCLEOTIDE SEQUENCE [LARGE SCALE GENOMIC DNA]</scope>
    <source>
        <strain evidence="9 10">HG15A2</strain>
    </source>
</reference>
<dbReference type="Proteomes" id="UP000319852">
    <property type="component" value="Chromosome"/>
</dbReference>
<dbReference type="KEGG" id="amob:HG15A2_12420"/>
<feature type="domain" description="RCK C-terminal" evidence="8">
    <location>
        <begin position="248"/>
        <end position="333"/>
    </location>
</feature>
<dbReference type="InterPro" id="IPR036721">
    <property type="entry name" value="RCK_C_sf"/>
</dbReference>
<dbReference type="InterPro" id="IPR004680">
    <property type="entry name" value="Cit_transptr-like_dom"/>
</dbReference>
<evidence type="ECO:0000256" key="7">
    <source>
        <dbReference type="SAM" id="Phobius"/>
    </source>
</evidence>
<accession>A0A517MT03</accession>